<sequence length="382" mass="41371">MSRDKYIVIGLIVMLFNSLYQYSWNALEPLIQEVLKSGIVHVEVAFSLFTLFSTTFQIVGGHIADSRGPKKIGLVSSILSSLGFLGSSYSTSILWFYFFWSIGSIGEGILYGIASNLAIKWYKERRGLATGIVSLGFGLGATIANPLILKANSFREVGLAIGLVELAILPVLLYLSDYPSRDVYGMRVREVLSRKDWWLIYFSFVLSSVPLLVVSSSLTAIGKGLPFNDLALLITIFPLLSGASRPILGLVSDKIGRVKASLLTNTAILLGSSLLFVGATPVAVVLIGFFGGSLITLYFSLIGDFFGTRFSTSNNAVLYTGKAISGVLGSVFFSYLLTVSIGVAGLYVTVSSLIGTMFLVLFTLRRTGSGMSKSHREKYENI</sequence>
<protein>
    <submittedName>
        <fullName evidence="3">OFA family MFS transporter</fullName>
    </submittedName>
</protein>
<keyword evidence="1" id="KW-0812">Transmembrane</keyword>
<dbReference type="Pfam" id="PF07690">
    <property type="entry name" value="MFS_1"/>
    <property type="match status" value="1"/>
</dbReference>
<dbReference type="PANTHER" id="PTHR11360:SF304">
    <property type="entry name" value="MFS DOMAIN-CONTAINING PROTEIN"/>
    <property type="match status" value="1"/>
</dbReference>
<gene>
    <name evidence="3" type="ORF">TQ35_004575</name>
</gene>
<name>A0AAE3K213_9CREN</name>
<keyword evidence="1" id="KW-0472">Membrane</keyword>
<feature type="transmembrane region" description="Helical" evidence="1">
    <location>
        <begin position="126"/>
        <end position="145"/>
    </location>
</feature>
<dbReference type="InterPro" id="IPR050327">
    <property type="entry name" value="Proton-linked_MCT"/>
</dbReference>
<keyword evidence="1" id="KW-1133">Transmembrane helix</keyword>
<evidence type="ECO:0000256" key="1">
    <source>
        <dbReference type="SAM" id="Phobius"/>
    </source>
</evidence>
<proteinExistence type="predicted"/>
<feature type="domain" description="Major facilitator superfamily (MFS) profile" evidence="2">
    <location>
        <begin position="1"/>
        <end position="367"/>
    </location>
</feature>
<organism evidence="3">
    <name type="scientific">Candidatus Aramenus sulfurataquae</name>
    <dbReference type="NCBI Taxonomy" id="1326980"/>
    <lineage>
        <taxon>Archaea</taxon>
        <taxon>Thermoproteota</taxon>
        <taxon>Thermoprotei</taxon>
        <taxon>Sulfolobales</taxon>
        <taxon>Sulfolobaceae</taxon>
        <taxon>Candidatus Aramenus</taxon>
    </lineage>
</organism>
<dbReference type="InterPro" id="IPR036259">
    <property type="entry name" value="MFS_trans_sf"/>
</dbReference>
<feature type="transmembrane region" description="Helical" evidence="1">
    <location>
        <begin position="157"/>
        <end position="176"/>
    </location>
</feature>
<feature type="transmembrane region" description="Helical" evidence="1">
    <location>
        <begin position="197"/>
        <end position="218"/>
    </location>
</feature>
<accession>A0AAE3K213</accession>
<feature type="transmembrane region" description="Helical" evidence="1">
    <location>
        <begin position="95"/>
        <end position="114"/>
    </location>
</feature>
<reference evidence="3" key="1">
    <citation type="submission" date="2022-05" db="EMBL/GenBank/DDBJ databases">
        <title>Metagenome Sequencing of an Archaeal-Dominated Microbial Community from a Hot Spring at the Los Azufres Geothermal Field, Mexico.</title>
        <authorList>
            <person name="Marin-Paredes R."/>
            <person name="Martinez-Romero E."/>
            <person name="Servin-Garciduenas L.E."/>
        </authorList>
    </citation>
    <scope>NUCLEOTIDE SEQUENCE</scope>
    <source>
        <strain evidence="3">AZ1-454</strain>
    </source>
</reference>
<comment type="caution">
    <text evidence="3">The sequence shown here is derived from an EMBL/GenBank/DDBJ whole genome shotgun (WGS) entry which is preliminary data.</text>
</comment>
<feature type="transmembrane region" description="Helical" evidence="1">
    <location>
        <begin position="7"/>
        <end position="27"/>
    </location>
</feature>
<dbReference type="InterPro" id="IPR020846">
    <property type="entry name" value="MFS_dom"/>
</dbReference>
<feature type="transmembrane region" description="Helical" evidence="1">
    <location>
        <begin position="260"/>
        <end position="279"/>
    </location>
</feature>
<dbReference type="PANTHER" id="PTHR11360">
    <property type="entry name" value="MONOCARBOXYLATE TRANSPORTER"/>
    <property type="match status" value="1"/>
</dbReference>
<feature type="transmembrane region" description="Helical" evidence="1">
    <location>
        <begin position="285"/>
        <end position="306"/>
    </location>
</feature>
<feature type="transmembrane region" description="Helical" evidence="1">
    <location>
        <begin position="230"/>
        <end position="248"/>
    </location>
</feature>
<dbReference type="AlphaFoldDB" id="A0AAE3K213"/>
<dbReference type="GO" id="GO:0022857">
    <property type="term" value="F:transmembrane transporter activity"/>
    <property type="evidence" value="ECO:0007669"/>
    <property type="project" value="InterPro"/>
</dbReference>
<dbReference type="Gene3D" id="1.20.1250.20">
    <property type="entry name" value="MFS general substrate transporter like domains"/>
    <property type="match status" value="2"/>
</dbReference>
<evidence type="ECO:0000259" key="2">
    <source>
        <dbReference type="PROSITE" id="PS50850"/>
    </source>
</evidence>
<dbReference type="CDD" id="cd17353">
    <property type="entry name" value="MFS_OFA_like"/>
    <property type="match status" value="1"/>
</dbReference>
<feature type="transmembrane region" description="Helical" evidence="1">
    <location>
        <begin position="318"/>
        <end position="338"/>
    </location>
</feature>
<feature type="transmembrane region" description="Helical" evidence="1">
    <location>
        <begin position="39"/>
        <end position="60"/>
    </location>
</feature>
<feature type="transmembrane region" description="Helical" evidence="1">
    <location>
        <begin position="344"/>
        <end position="364"/>
    </location>
</feature>
<feature type="transmembrane region" description="Helical" evidence="1">
    <location>
        <begin position="72"/>
        <end position="89"/>
    </location>
</feature>
<dbReference type="EMBL" id="JZWS02000002">
    <property type="protein sequence ID" value="MCL7343834.1"/>
    <property type="molecule type" value="Genomic_DNA"/>
</dbReference>
<dbReference type="PROSITE" id="PS50850">
    <property type="entry name" value="MFS"/>
    <property type="match status" value="1"/>
</dbReference>
<dbReference type="InterPro" id="IPR011701">
    <property type="entry name" value="MFS"/>
</dbReference>
<evidence type="ECO:0000313" key="3">
    <source>
        <dbReference type="EMBL" id="MCL7343834.1"/>
    </source>
</evidence>
<dbReference type="SUPFAM" id="SSF103473">
    <property type="entry name" value="MFS general substrate transporter"/>
    <property type="match status" value="1"/>
</dbReference>